<organism evidence="1 3">
    <name type="scientific">Deinococcus multiflagellatus</name>
    <dbReference type="NCBI Taxonomy" id="1656887"/>
    <lineage>
        <taxon>Bacteria</taxon>
        <taxon>Thermotogati</taxon>
        <taxon>Deinococcota</taxon>
        <taxon>Deinococci</taxon>
        <taxon>Deinococcales</taxon>
        <taxon>Deinococcaceae</taxon>
        <taxon>Deinococcus</taxon>
    </lineage>
</organism>
<keyword evidence="3" id="KW-1185">Reference proteome</keyword>
<sequence>MADAVGGFAQRRFNAGARVCDKFAHPVGQAEVKAARNSRLNQIVGAQVTQNAADAPDRGAQQIGDFMGRQRAVRRDRKQLADGVVKHRCIVGGRSSEVANTPKRRAGAYFLEMATNLHIELSSIC</sequence>
<proteinExistence type="predicted"/>
<protein>
    <submittedName>
        <fullName evidence="1">Uncharacterized protein</fullName>
    </submittedName>
</protein>
<dbReference type="Proteomes" id="UP001596317">
    <property type="component" value="Unassembled WGS sequence"/>
</dbReference>
<dbReference type="EMBL" id="JBHSWB010000004">
    <property type="protein sequence ID" value="MFC6663893.1"/>
    <property type="molecule type" value="Genomic_DNA"/>
</dbReference>
<evidence type="ECO:0000313" key="3">
    <source>
        <dbReference type="Proteomes" id="UP001596317"/>
    </source>
</evidence>
<comment type="caution">
    <text evidence="1">The sequence shown here is derived from an EMBL/GenBank/DDBJ whole genome shotgun (WGS) entry which is preliminary data.</text>
</comment>
<evidence type="ECO:0000313" key="2">
    <source>
        <dbReference type="EMBL" id="MFC6663893.1"/>
    </source>
</evidence>
<accession>A0ABW1ZRQ7</accession>
<evidence type="ECO:0000313" key="1">
    <source>
        <dbReference type="EMBL" id="MFC6663646.1"/>
    </source>
</evidence>
<reference evidence="1" key="3">
    <citation type="submission" date="2024-09" db="EMBL/GenBank/DDBJ databases">
        <authorList>
            <person name="Sun Q."/>
            <person name="Mori K."/>
        </authorList>
    </citation>
    <scope>NUCLEOTIDE SEQUENCE</scope>
    <source>
        <strain evidence="1">NBRC 112888</strain>
    </source>
</reference>
<reference evidence="1" key="1">
    <citation type="journal article" date="2014" name="Int. J. Syst. Evol. Microbiol.">
        <title>Complete genome of a new Firmicutes species belonging to the dominant human colonic microbiota ('Ruminococcus bicirculans') reveals two chromosomes and a selective capacity to utilize plant glucans.</title>
        <authorList>
            <consortium name="NISC Comparative Sequencing Program"/>
            <person name="Wegmann U."/>
            <person name="Louis P."/>
            <person name="Goesmann A."/>
            <person name="Henrissat B."/>
            <person name="Duncan S.H."/>
            <person name="Flint H.J."/>
        </authorList>
    </citation>
    <scope>NUCLEOTIDE SEQUENCE</scope>
    <source>
        <strain evidence="1">NBRC 112888</strain>
    </source>
</reference>
<dbReference type="RefSeq" id="WP_224609789.1">
    <property type="nucleotide sequence ID" value="NZ_JAIQXV010000012.1"/>
</dbReference>
<gene>
    <name evidence="1" type="ORF">ACFP90_26905</name>
    <name evidence="2" type="ORF">ACFP90_28270</name>
</gene>
<dbReference type="EMBL" id="JBHSWB010000004">
    <property type="protein sequence ID" value="MFC6663646.1"/>
    <property type="molecule type" value="Genomic_DNA"/>
</dbReference>
<reference evidence="3" key="2">
    <citation type="journal article" date="2019" name="Int. J. Syst. Evol. Microbiol.">
        <title>The Global Catalogue of Microorganisms (GCM) 10K type strain sequencing project: providing services to taxonomists for standard genome sequencing and annotation.</title>
        <authorList>
            <consortium name="The Broad Institute Genomics Platform"/>
            <consortium name="The Broad Institute Genome Sequencing Center for Infectious Disease"/>
            <person name="Wu L."/>
            <person name="Ma J."/>
        </authorList>
    </citation>
    <scope>NUCLEOTIDE SEQUENCE [LARGE SCALE GENOMIC DNA]</scope>
    <source>
        <strain evidence="3">CCUG 63830</strain>
    </source>
</reference>
<name>A0ABW1ZRQ7_9DEIO</name>